<dbReference type="EMBL" id="JBFOLJ010000008">
    <property type="protein sequence ID" value="KAL2515600.1"/>
    <property type="molecule type" value="Genomic_DNA"/>
</dbReference>
<keyword evidence="3" id="KW-1185">Reference proteome</keyword>
<dbReference type="EMBL" id="JBFOLJ010000008">
    <property type="protein sequence ID" value="KAL2515391.1"/>
    <property type="molecule type" value="Genomic_DNA"/>
</dbReference>
<name>A0ABD1TRM4_9LAMI</name>
<gene>
    <name evidence="1" type="ORF">Fot_29362</name>
    <name evidence="2" type="ORF">Fot_29571</name>
</gene>
<reference evidence="3" key="2">
    <citation type="submission" date="2024-07" db="EMBL/GenBank/DDBJ databases">
        <title>Two chromosome-level genome assemblies of Korean endemic species Abeliophyllum distichum and Forsythia ovata (Oleaceae).</title>
        <authorList>
            <person name="Jang H."/>
        </authorList>
    </citation>
    <scope>NUCLEOTIDE SEQUENCE [LARGE SCALE GENOMIC DNA]</scope>
</reference>
<dbReference type="AlphaFoldDB" id="A0ABD1TRM4"/>
<proteinExistence type="predicted"/>
<evidence type="ECO:0000313" key="2">
    <source>
        <dbReference type="EMBL" id="KAL2515600.1"/>
    </source>
</evidence>
<evidence type="ECO:0000313" key="1">
    <source>
        <dbReference type="EMBL" id="KAL2515391.1"/>
    </source>
</evidence>
<sequence>MAAWLCERTYVWSHHEVYHFSACMAHSRRAFSHTIQVRNLILAKHTSGDEKRNDFYSRLFSKNERMADTLPAVGTAVSDEDLLLCILAALGHECDAVVVNLTSCEKHNFSCKRMR</sequence>
<organism evidence="1 3">
    <name type="scientific">Forsythia ovata</name>
    <dbReference type="NCBI Taxonomy" id="205694"/>
    <lineage>
        <taxon>Eukaryota</taxon>
        <taxon>Viridiplantae</taxon>
        <taxon>Streptophyta</taxon>
        <taxon>Embryophyta</taxon>
        <taxon>Tracheophyta</taxon>
        <taxon>Spermatophyta</taxon>
        <taxon>Magnoliopsida</taxon>
        <taxon>eudicotyledons</taxon>
        <taxon>Gunneridae</taxon>
        <taxon>Pentapetalae</taxon>
        <taxon>asterids</taxon>
        <taxon>lamiids</taxon>
        <taxon>Lamiales</taxon>
        <taxon>Oleaceae</taxon>
        <taxon>Forsythieae</taxon>
        <taxon>Forsythia</taxon>
    </lineage>
</organism>
<evidence type="ECO:0000313" key="3">
    <source>
        <dbReference type="Proteomes" id="UP001604277"/>
    </source>
</evidence>
<protein>
    <submittedName>
        <fullName evidence="1">Uncharacterized protein</fullName>
    </submittedName>
</protein>
<reference evidence="1" key="1">
    <citation type="submission" date="2024-07" db="EMBL/GenBank/DDBJ databases">
        <title>Two chromosome-level genome assemblies of Korean endemic species Abeliophyllum distichum and Forsythia ovata (Oleaceae).</title>
        <authorList>
            <person name="Mun J.H."/>
        </authorList>
    </citation>
    <scope>NUCLEOTIDE SEQUENCE</scope>
    <source>
        <strain evidence="1">KNKB202402200001</strain>
        <tissue evidence="1">Leaf</tissue>
    </source>
</reference>
<dbReference type="Proteomes" id="UP001604277">
    <property type="component" value="Unassembled WGS sequence"/>
</dbReference>
<comment type="caution">
    <text evidence="1">The sequence shown here is derived from an EMBL/GenBank/DDBJ whole genome shotgun (WGS) entry which is preliminary data.</text>
</comment>
<accession>A0ABD1TRM4</accession>